<feature type="non-terminal residue" evidence="14">
    <location>
        <position position="178"/>
    </location>
</feature>
<evidence type="ECO:0000256" key="5">
    <source>
        <dbReference type="ARBA" id="ARBA00022729"/>
    </source>
</evidence>
<dbReference type="OrthoDB" id="8952339at2759"/>
<proteinExistence type="inferred from homology"/>
<dbReference type="GO" id="GO:1905475">
    <property type="term" value="P:regulation of protein localization to membrane"/>
    <property type="evidence" value="ECO:0007669"/>
    <property type="project" value="TreeGrafter"/>
</dbReference>
<comment type="similarity">
    <text evidence="2 11">Belongs to the glypican family.</text>
</comment>
<keyword evidence="10 12" id="KW-0449">Lipoprotein</keyword>
<dbReference type="GO" id="GO:0016477">
    <property type="term" value="P:cell migration"/>
    <property type="evidence" value="ECO:0007669"/>
    <property type="project" value="TreeGrafter"/>
</dbReference>
<dbReference type="AlphaFoldDB" id="A0A8J4TBA2"/>
<feature type="non-terminal residue" evidence="14">
    <location>
        <position position="1"/>
    </location>
</feature>
<dbReference type="Pfam" id="PF01153">
    <property type="entry name" value="Glypican"/>
    <property type="match status" value="1"/>
</dbReference>
<keyword evidence="9 12" id="KW-0357">Heparan sulfate</keyword>
<dbReference type="EMBL" id="QNUK01000765">
    <property type="protein sequence ID" value="KAF5889808.1"/>
    <property type="molecule type" value="Genomic_DNA"/>
</dbReference>
<sequence>VDKVCGQTVTETQTAHPTTARMISSATLVPEPTTNQSDSNIGKQLGRLSHLHREFIKYIVRYKAFFAALPEMLCEGEVVRDEPTCWGGNDVVESYKGRVVGNGLLAQRKNPEVKVRGPDVLLAEIKERLDHFNQETQQHMPGLGYRDSWEDLGSGEDSSGECDDEDGCQGSGEGTTKS</sequence>
<evidence type="ECO:0000256" key="4">
    <source>
        <dbReference type="ARBA" id="ARBA00022622"/>
    </source>
</evidence>
<evidence type="ECO:0000256" key="1">
    <source>
        <dbReference type="ARBA" id="ARBA00004609"/>
    </source>
</evidence>
<evidence type="ECO:0000256" key="8">
    <source>
        <dbReference type="ARBA" id="ARBA00023180"/>
    </source>
</evidence>
<keyword evidence="6 12" id="KW-0654">Proteoglycan</keyword>
<keyword evidence="15" id="KW-1185">Reference proteome</keyword>
<evidence type="ECO:0000256" key="3">
    <source>
        <dbReference type="ARBA" id="ARBA00022475"/>
    </source>
</evidence>
<evidence type="ECO:0000313" key="15">
    <source>
        <dbReference type="Proteomes" id="UP000727407"/>
    </source>
</evidence>
<evidence type="ECO:0000256" key="12">
    <source>
        <dbReference type="RuleBase" id="RU003519"/>
    </source>
</evidence>
<keyword evidence="8" id="KW-0325">Glycoprotein</keyword>
<evidence type="ECO:0000256" key="2">
    <source>
        <dbReference type="ARBA" id="ARBA00010260"/>
    </source>
</evidence>
<keyword evidence="3" id="KW-1003">Cell membrane</keyword>
<name>A0A8J4TBA2_CLAMG</name>
<dbReference type="GO" id="GO:0009986">
    <property type="term" value="C:cell surface"/>
    <property type="evidence" value="ECO:0007669"/>
    <property type="project" value="TreeGrafter"/>
</dbReference>
<comment type="caution">
    <text evidence="14">The sequence shown here is derived from an EMBL/GenBank/DDBJ whole genome shotgun (WGS) entry which is preliminary data.</text>
</comment>
<evidence type="ECO:0000256" key="10">
    <source>
        <dbReference type="ARBA" id="ARBA00023288"/>
    </source>
</evidence>
<dbReference type="PANTHER" id="PTHR10822">
    <property type="entry name" value="GLYPICAN"/>
    <property type="match status" value="1"/>
</dbReference>
<feature type="compositionally biased region" description="Acidic residues" evidence="13">
    <location>
        <begin position="158"/>
        <end position="167"/>
    </location>
</feature>
<dbReference type="InterPro" id="IPR001863">
    <property type="entry name" value="Glypican"/>
</dbReference>
<comment type="function">
    <text evidence="12">Cell surface proteoglycan.</text>
</comment>
<evidence type="ECO:0000256" key="6">
    <source>
        <dbReference type="ARBA" id="ARBA00022974"/>
    </source>
</evidence>
<keyword evidence="7 12" id="KW-0472">Membrane</keyword>
<evidence type="ECO:0000313" key="14">
    <source>
        <dbReference type="EMBL" id="KAF5889808.1"/>
    </source>
</evidence>
<dbReference type="GO" id="GO:0005886">
    <property type="term" value="C:plasma membrane"/>
    <property type="evidence" value="ECO:0007669"/>
    <property type="project" value="UniProtKB-SubCell"/>
</dbReference>
<evidence type="ECO:0000256" key="13">
    <source>
        <dbReference type="SAM" id="MobiDB-lite"/>
    </source>
</evidence>
<gene>
    <name evidence="14" type="ORF">DAT39_020492</name>
</gene>
<comment type="subcellular location">
    <subcellularLocation>
        <location evidence="1 12">Cell membrane</location>
        <topology evidence="1 12">Lipid-anchor</topology>
        <topology evidence="1 12">GPI-anchor</topology>
    </subcellularLocation>
</comment>
<keyword evidence="4 12" id="KW-0336">GPI-anchor</keyword>
<dbReference type="GO" id="GO:0005576">
    <property type="term" value="C:extracellular region"/>
    <property type="evidence" value="ECO:0007669"/>
    <property type="project" value="TreeGrafter"/>
</dbReference>
<dbReference type="GO" id="GO:0098552">
    <property type="term" value="C:side of membrane"/>
    <property type="evidence" value="ECO:0007669"/>
    <property type="project" value="UniProtKB-KW"/>
</dbReference>
<dbReference type="PANTHER" id="PTHR10822:SF19">
    <property type="entry name" value="GLYPICAN-5"/>
    <property type="match status" value="1"/>
</dbReference>
<keyword evidence="5" id="KW-0732">Signal</keyword>
<protein>
    <submittedName>
        <fullName evidence="14">Glypican-5-like isoform X2</fullName>
    </submittedName>
</protein>
<evidence type="ECO:0000256" key="7">
    <source>
        <dbReference type="ARBA" id="ARBA00023136"/>
    </source>
</evidence>
<reference evidence="14" key="1">
    <citation type="submission" date="2020-07" db="EMBL/GenBank/DDBJ databases">
        <title>Clarias magur genome sequencing, assembly and annotation.</title>
        <authorList>
            <person name="Kushwaha B."/>
            <person name="Kumar R."/>
            <person name="Das P."/>
            <person name="Joshi C.G."/>
            <person name="Kumar D."/>
            <person name="Nagpure N.S."/>
            <person name="Pandey M."/>
            <person name="Agarwal S."/>
            <person name="Srivastava S."/>
            <person name="Singh M."/>
            <person name="Sahoo L."/>
            <person name="Jayasankar P."/>
            <person name="Meher P.K."/>
            <person name="Koringa P.G."/>
            <person name="Iquebal M.A."/>
            <person name="Das S.P."/>
            <person name="Bit A."/>
            <person name="Patnaik S."/>
            <person name="Patel N."/>
            <person name="Shah T.M."/>
            <person name="Hinsu A."/>
            <person name="Jena J.K."/>
        </authorList>
    </citation>
    <scope>NUCLEOTIDE SEQUENCE</scope>
    <source>
        <strain evidence="14">CIFAMagur01</strain>
        <tissue evidence="14">Testis</tissue>
    </source>
</reference>
<evidence type="ECO:0000256" key="9">
    <source>
        <dbReference type="ARBA" id="ARBA00023207"/>
    </source>
</evidence>
<accession>A0A8J4TBA2</accession>
<feature type="compositionally biased region" description="Gly residues" evidence="13">
    <location>
        <begin position="169"/>
        <end position="178"/>
    </location>
</feature>
<feature type="region of interest" description="Disordered" evidence="13">
    <location>
        <begin position="136"/>
        <end position="178"/>
    </location>
</feature>
<dbReference type="Proteomes" id="UP000727407">
    <property type="component" value="Unassembled WGS sequence"/>
</dbReference>
<organism evidence="14 15">
    <name type="scientific">Clarias magur</name>
    <name type="common">Asian catfish</name>
    <name type="synonym">Macropteronotus magur</name>
    <dbReference type="NCBI Taxonomy" id="1594786"/>
    <lineage>
        <taxon>Eukaryota</taxon>
        <taxon>Metazoa</taxon>
        <taxon>Chordata</taxon>
        <taxon>Craniata</taxon>
        <taxon>Vertebrata</taxon>
        <taxon>Euteleostomi</taxon>
        <taxon>Actinopterygii</taxon>
        <taxon>Neopterygii</taxon>
        <taxon>Teleostei</taxon>
        <taxon>Ostariophysi</taxon>
        <taxon>Siluriformes</taxon>
        <taxon>Clariidae</taxon>
        <taxon>Clarias</taxon>
    </lineage>
</organism>
<dbReference type="GO" id="GO:0090263">
    <property type="term" value="P:positive regulation of canonical Wnt signaling pathway"/>
    <property type="evidence" value="ECO:0007669"/>
    <property type="project" value="TreeGrafter"/>
</dbReference>
<evidence type="ECO:0000256" key="11">
    <source>
        <dbReference type="RuleBase" id="RU003518"/>
    </source>
</evidence>